<keyword evidence="1" id="KW-0547">Nucleotide-binding</keyword>
<keyword evidence="2" id="KW-0067">ATP-binding</keyword>
<dbReference type="PRINTS" id="PR01217">
    <property type="entry name" value="PRICHEXTENSN"/>
</dbReference>
<dbReference type="OrthoDB" id="5173286at2"/>
<dbReference type="AlphaFoldDB" id="A0A1X2EMN4"/>
<evidence type="ECO:0000313" key="7">
    <source>
        <dbReference type="Proteomes" id="UP000193090"/>
    </source>
</evidence>
<dbReference type="GO" id="GO:0140662">
    <property type="term" value="F:ATP-dependent protein folding chaperone"/>
    <property type="evidence" value="ECO:0007669"/>
    <property type="project" value="InterPro"/>
</dbReference>
<dbReference type="STRING" id="1798.AWC30_04655"/>
<feature type="region of interest" description="Disordered" evidence="4">
    <location>
        <begin position="608"/>
        <end position="645"/>
    </location>
</feature>
<organism evidence="6 7">
    <name type="scientific">Mycolicibacillus trivialis</name>
    <dbReference type="NCBI Taxonomy" id="1798"/>
    <lineage>
        <taxon>Bacteria</taxon>
        <taxon>Bacillati</taxon>
        <taxon>Actinomycetota</taxon>
        <taxon>Actinomycetes</taxon>
        <taxon>Mycobacteriales</taxon>
        <taxon>Mycobacteriaceae</taxon>
        <taxon>Mycolicibacillus</taxon>
    </lineage>
</organism>
<evidence type="ECO:0000256" key="1">
    <source>
        <dbReference type="ARBA" id="ARBA00022741"/>
    </source>
</evidence>
<comment type="caution">
    <text evidence="6">The sequence shown here is derived from an EMBL/GenBank/DDBJ whole genome shotgun (WGS) entry which is preliminary data.</text>
</comment>
<evidence type="ECO:0000256" key="3">
    <source>
        <dbReference type="ARBA" id="ARBA00023186"/>
    </source>
</evidence>
<sequence>MNDPLGLSVGTTNLVAARVGYPPVTRRTVVHLHPQQPAQIGDLPPGADPGTAVTGFVDRIGDPTPLAGTSHTPDQLLVEAIGAMIAALGLPPHAAALTIAIPAYWGAGQARTLRDALLAGPLAGAAPALVSDASAALAALNTDPGLPPAGVVALCDFGGGGTTFSLADAGAGLELLDHPVRYPQFSGDRVDEVLLEHVLERVGQADDRNPAGTTAVASLSRLRDECRRAKESLSELAATELTVALPTEQAHLTLTRAELENLIAEPLSDALDAFKGVLQRNRVGGRNLRAIAIVGGGAAIPLIARRISEWLQVPVIRTSQPGINAAVGATLLAAQSGESPATDTAMAPGVAPPTAAGPLIEAAGTETAMASAPDGATAGMPPAPFGHDGSEPSQALAWSKADESDEPVPFSGAVPDDGYADYAADSVDPAPRRYDYADDEFDGPGRRWFQMPALLLGLGTLVAVIAIGGVAYTLTNATQHHDEPAPPPSATVPPPPSNVLPKPPEEPAPPPPPPPPPQEPAPPPPAPVAPPPQTTQAPPPTTEEPTTTPPTTTTTTTTPPPTTTTTTTTPPPTTTTSRPPTTTSQAPTTTPMTTEWLTVPFVPVPIPVQVPEGQASQPGAPKNPFLNPGNPGNPGYPANPGYPGF</sequence>
<dbReference type="InterPro" id="IPR043129">
    <property type="entry name" value="ATPase_NBD"/>
</dbReference>
<dbReference type="PANTHER" id="PTHR42749">
    <property type="entry name" value="CELL SHAPE-DETERMINING PROTEIN MREB"/>
    <property type="match status" value="1"/>
</dbReference>
<proteinExistence type="predicted"/>
<feature type="region of interest" description="Disordered" evidence="4">
    <location>
        <begin position="368"/>
        <end position="438"/>
    </location>
</feature>
<reference evidence="6 7" key="1">
    <citation type="submission" date="2016-01" db="EMBL/GenBank/DDBJ databases">
        <title>The new phylogeny of the genus Mycobacterium.</title>
        <authorList>
            <person name="Tarcisio F."/>
            <person name="Conor M."/>
            <person name="Antonella G."/>
            <person name="Elisabetta G."/>
            <person name="Giulia F.S."/>
            <person name="Sara T."/>
            <person name="Anna F."/>
            <person name="Clotilde B."/>
            <person name="Roberto B."/>
            <person name="Veronica D.S."/>
            <person name="Fabio R."/>
            <person name="Monica P."/>
            <person name="Olivier J."/>
            <person name="Enrico T."/>
            <person name="Nicola S."/>
        </authorList>
    </citation>
    <scope>NUCLEOTIDE SEQUENCE [LARGE SCALE GENOMIC DNA]</scope>
    <source>
        <strain evidence="6 7">DSM 44153</strain>
    </source>
</reference>
<dbReference type="RefSeq" id="WP_085108988.1">
    <property type="nucleotide sequence ID" value="NZ_JACKSN010000018.1"/>
</dbReference>
<gene>
    <name evidence="6" type="ORF">AWC30_04655</name>
</gene>
<feature type="compositionally biased region" description="Pro residues" evidence="4">
    <location>
        <begin position="485"/>
        <end position="542"/>
    </location>
</feature>
<name>A0A1X2EMN4_9MYCO</name>
<dbReference type="InterPro" id="IPR013126">
    <property type="entry name" value="Hsp_70_fam"/>
</dbReference>
<keyword evidence="5" id="KW-0472">Membrane</keyword>
<keyword evidence="3" id="KW-0143">Chaperone</keyword>
<evidence type="ECO:0000256" key="4">
    <source>
        <dbReference type="SAM" id="MobiDB-lite"/>
    </source>
</evidence>
<keyword evidence="5" id="KW-0812">Transmembrane</keyword>
<dbReference type="Gene3D" id="3.30.420.40">
    <property type="match status" value="2"/>
</dbReference>
<dbReference type="Proteomes" id="UP000193090">
    <property type="component" value="Unassembled WGS sequence"/>
</dbReference>
<feature type="compositionally biased region" description="Low complexity" evidence="4">
    <location>
        <begin position="622"/>
        <end position="645"/>
    </location>
</feature>
<evidence type="ECO:0000256" key="5">
    <source>
        <dbReference type="SAM" id="Phobius"/>
    </source>
</evidence>
<protein>
    <recommendedName>
        <fullName evidence="8">Molecular chaperone</fullName>
    </recommendedName>
</protein>
<evidence type="ECO:0008006" key="8">
    <source>
        <dbReference type="Google" id="ProtNLM"/>
    </source>
</evidence>
<evidence type="ECO:0000313" key="6">
    <source>
        <dbReference type="EMBL" id="ORX06873.1"/>
    </source>
</evidence>
<feature type="transmembrane region" description="Helical" evidence="5">
    <location>
        <begin position="453"/>
        <end position="474"/>
    </location>
</feature>
<dbReference type="EMBL" id="LQPZ01000013">
    <property type="protein sequence ID" value="ORX06873.1"/>
    <property type="molecule type" value="Genomic_DNA"/>
</dbReference>
<dbReference type="GO" id="GO:0005524">
    <property type="term" value="F:ATP binding"/>
    <property type="evidence" value="ECO:0007669"/>
    <property type="project" value="UniProtKB-KW"/>
</dbReference>
<dbReference type="SUPFAM" id="SSF53067">
    <property type="entry name" value="Actin-like ATPase domain"/>
    <property type="match status" value="1"/>
</dbReference>
<evidence type="ECO:0000256" key="2">
    <source>
        <dbReference type="ARBA" id="ARBA00022840"/>
    </source>
</evidence>
<keyword evidence="5" id="KW-1133">Transmembrane helix</keyword>
<feature type="region of interest" description="Disordered" evidence="4">
    <location>
        <begin position="478"/>
        <end position="596"/>
    </location>
</feature>
<accession>A0A1X2EMN4</accession>
<feature type="compositionally biased region" description="Low complexity" evidence="4">
    <location>
        <begin position="543"/>
        <end position="596"/>
    </location>
</feature>
<dbReference type="Pfam" id="PF00012">
    <property type="entry name" value="HSP70"/>
    <property type="match status" value="1"/>
</dbReference>
<dbReference type="PANTHER" id="PTHR42749:SF1">
    <property type="entry name" value="CELL SHAPE-DETERMINING PROTEIN MREB"/>
    <property type="match status" value="1"/>
</dbReference>
<dbReference type="Gene3D" id="3.90.640.10">
    <property type="entry name" value="Actin, Chain A, domain 4"/>
    <property type="match status" value="1"/>
</dbReference>
<keyword evidence="7" id="KW-1185">Reference proteome</keyword>